<proteinExistence type="predicted"/>
<gene>
    <name evidence="7" type="ORF">C4S77_11350</name>
</gene>
<dbReference type="PROSITE" id="PS00758">
    <property type="entry name" value="ARGE_DAPE_CPG2_1"/>
    <property type="match status" value="1"/>
</dbReference>
<evidence type="ECO:0000313" key="7">
    <source>
        <dbReference type="EMBL" id="PQL90478.1"/>
    </source>
</evidence>
<protein>
    <submittedName>
        <fullName evidence="7">Acetylornithine deacetylase</fullName>
    </submittedName>
</protein>
<feature type="domain" description="Peptidase M20 dimerisation" evidence="6">
    <location>
        <begin position="169"/>
        <end position="269"/>
    </location>
</feature>
<evidence type="ECO:0000256" key="4">
    <source>
        <dbReference type="ARBA" id="ARBA00022833"/>
    </source>
</evidence>
<dbReference type="PANTHER" id="PTHR43808:SF31">
    <property type="entry name" value="N-ACETYL-L-CITRULLINE DEACETYLASE"/>
    <property type="match status" value="1"/>
</dbReference>
<keyword evidence="2" id="KW-0479">Metal-binding</keyword>
<comment type="caution">
    <text evidence="7">The sequence shown here is derived from an EMBL/GenBank/DDBJ whole genome shotgun (WGS) entry which is preliminary data.</text>
</comment>
<dbReference type="GO" id="GO:0008777">
    <property type="term" value="F:acetylornithine deacetylase activity"/>
    <property type="evidence" value="ECO:0007669"/>
    <property type="project" value="TreeGrafter"/>
</dbReference>
<evidence type="ECO:0000313" key="8">
    <source>
        <dbReference type="Proteomes" id="UP000238042"/>
    </source>
</evidence>
<dbReference type="RefSeq" id="WP_105247643.1">
    <property type="nucleotide sequence ID" value="NZ_PSZM01000046.1"/>
</dbReference>
<dbReference type="InterPro" id="IPR050072">
    <property type="entry name" value="Peptidase_M20A"/>
</dbReference>
<organism evidence="7 8">
    <name type="scientific">Apibacter adventoris</name>
    <dbReference type="NCBI Taxonomy" id="1679466"/>
    <lineage>
        <taxon>Bacteria</taxon>
        <taxon>Pseudomonadati</taxon>
        <taxon>Bacteroidota</taxon>
        <taxon>Flavobacteriia</taxon>
        <taxon>Flavobacteriales</taxon>
        <taxon>Weeksellaceae</taxon>
        <taxon>Apibacter</taxon>
    </lineage>
</organism>
<dbReference type="InterPro" id="IPR001261">
    <property type="entry name" value="ArgE/DapE_CS"/>
</dbReference>
<sequence>MEIIQKLTLESIDLLKKLIETPSFSGEESHTALIIESWFTHHNIPFKRENNNIWAYNQFFDESKPNLLLNSHQDTVFPNKGYIHNPFEAIEKDGKIYGLGSNDAGGCLVSLLAVFTYFYSRKDLKYNLIMVASAEEENSGKNGLNSVVSHLPHLDCAIIGEPTLMQLAIAEKGLLVLDILVKGTASHAAHNNTDNPIYNSLQVINWFKNFSFEKISDVLGPMKMTVSQIEAGKQHNLVPNECRIVVDIRVNDCYTNEEVYSIIQDNLSSDKIIITPRSLRQKSSSIPIDHPLVLAGIELGRETYGSPTLSDQSVLYCQSLKMGPGNSLRSHTADEYIYRNEIEEAIPLYIQILNKTVIQS</sequence>
<dbReference type="PANTHER" id="PTHR43808">
    <property type="entry name" value="ACETYLORNITHINE DEACETYLASE"/>
    <property type="match status" value="1"/>
</dbReference>
<keyword evidence="3" id="KW-0378">Hydrolase</keyword>
<dbReference type="InterPro" id="IPR036264">
    <property type="entry name" value="Bact_exopeptidase_dim_dom"/>
</dbReference>
<dbReference type="InterPro" id="IPR011650">
    <property type="entry name" value="Peptidase_M20_dimer"/>
</dbReference>
<comment type="cofactor">
    <cofactor evidence="1">
        <name>Zn(2+)</name>
        <dbReference type="ChEBI" id="CHEBI:29105"/>
    </cofactor>
</comment>
<dbReference type="CDD" id="cd05651">
    <property type="entry name" value="M20_ArgE_DapE-like"/>
    <property type="match status" value="1"/>
</dbReference>
<reference evidence="7 8" key="1">
    <citation type="submission" date="2018-02" db="EMBL/GenBank/DDBJ databases">
        <title>Genome sequences of Apibacter spp., gut symbionts of Asian honey bees.</title>
        <authorList>
            <person name="Kwong W.K."/>
            <person name="Steele M.I."/>
            <person name="Moran N.A."/>
        </authorList>
    </citation>
    <scope>NUCLEOTIDE SEQUENCE [LARGE SCALE GENOMIC DNA]</scope>
    <source>
        <strain evidence="8">wkB301</strain>
    </source>
</reference>
<dbReference type="EMBL" id="PSZM01000046">
    <property type="protein sequence ID" value="PQL90478.1"/>
    <property type="molecule type" value="Genomic_DNA"/>
</dbReference>
<name>A0A2S8A7D8_9FLAO</name>
<dbReference type="GO" id="GO:0006526">
    <property type="term" value="P:L-arginine biosynthetic process"/>
    <property type="evidence" value="ECO:0007669"/>
    <property type="project" value="TreeGrafter"/>
</dbReference>
<dbReference type="InterPro" id="IPR002933">
    <property type="entry name" value="Peptidase_M20"/>
</dbReference>
<dbReference type="OrthoDB" id="9792335at2"/>
<evidence type="ECO:0000256" key="2">
    <source>
        <dbReference type="ARBA" id="ARBA00022723"/>
    </source>
</evidence>
<evidence type="ECO:0000256" key="3">
    <source>
        <dbReference type="ARBA" id="ARBA00022801"/>
    </source>
</evidence>
<dbReference type="Proteomes" id="UP000238042">
    <property type="component" value="Unassembled WGS sequence"/>
</dbReference>
<evidence type="ECO:0000256" key="1">
    <source>
        <dbReference type="ARBA" id="ARBA00001947"/>
    </source>
</evidence>
<keyword evidence="8" id="KW-1185">Reference proteome</keyword>
<accession>A0A2S8A7D8</accession>
<dbReference type="Pfam" id="PF01546">
    <property type="entry name" value="Peptidase_M20"/>
    <property type="match status" value="1"/>
</dbReference>
<dbReference type="Gene3D" id="3.30.70.360">
    <property type="match status" value="1"/>
</dbReference>
<evidence type="ECO:0000259" key="6">
    <source>
        <dbReference type="Pfam" id="PF07687"/>
    </source>
</evidence>
<dbReference type="Pfam" id="PF07687">
    <property type="entry name" value="M20_dimer"/>
    <property type="match status" value="1"/>
</dbReference>
<keyword evidence="5" id="KW-0170">Cobalt</keyword>
<dbReference type="SUPFAM" id="SSF55031">
    <property type="entry name" value="Bacterial exopeptidase dimerisation domain"/>
    <property type="match status" value="1"/>
</dbReference>
<dbReference type="AlphaFoldDB" id="A0A2S8A7D8"/>
<dbReference type="GO" id="GO:0046872">
    <property type="term" value="F:metal ion binding"/>
    <property type="evidence" value="ECO:0007669"/>
    <property type="project" value="UniProtKB-KW"/>
</dbReference>
<dbReference type="SUPFAM" id="SSF53187">
    <property type="entry name" value="Zn-dependent exopeptidases"/>
    <property type="match status" value="1"/>
</dbReference>
<evidence type="ECO:0000256" key="5">
    <source>
        <dbReference type="ARBA" id="ARBA00023285"/>
    </source>
</evidence>
<keyword evidence="4" id="KW-0862">Zinc</keyword>
<dbReference type="Gene3D" id="3.40.630.10">
    <property type="entry name" value="Zn peptidases"/>
    <property type="match status" value="1"/>
</dbReference>